<dbReference type="InterPro" id="IPR005238">
    <property type="entry name" value="ComB-like"/>
</dbReference>
<evidence type="ECO:0000313" key="2">
    <source>
        <dbReference type="EMBL" id="PXY28382.1"/>
    </source>
</evidence>
<sequence>MFAQSGYGLRLDWGTEGLAALSGDCRVLVVVDVLSFSTRVDLLLAEGRRVRPVRWAEPDPPPGDAVPLRSPNGATLSAQASATGAHVLTACLRNAAAVARAVAQLAGEAPIGIVAGGERWGVDLAARPGAEGPLRPCAEDHLGAGAVVAALLDLGAGDASPEASLAALTFRAAGERIGALVAECVSGRELRAHGERHVVKHAGAVGVSAVVPVLGGDGVYRHG</sequence>
<dbReference type="AlphaFoldDB" id="A0A2V4B320"/>
<dbReference type="Gene3D" id="3.90.1560.10">
    <property type="entry name" value="ComB-like"/>
    <property type="match status" value="1"/>
</dbReference>
<dbReference type="GO" id="GO:0050532">
    <property type="term" value="F:2-phosphosulfolactate phosphatase activity"/>
    <property type="evidence" value="ECO:0007669"/>
    <property type="project" value="InterPro"/>
</dbReference>
<organism evidence="2 3">
    <name type="scientific">Prauserella muralis</name>
    <dbReference type="NCBI Taxonomy" id="588067"/>
    <lineage>
        <taxon>Bacteria</taxon>
        <taxon>Bacillati</taxon>
        <taxon>Actinomycetota</taxon>
        <taxon>Actinomycetes</taxon>
        <taxon>Pseudonocardiales</taxon>
        <taxon>Pseudonocardiaceae</taxon>
        <taxon>Prauserella</taxon>
    </lineage>
</organism>
<keyword evidence="3" id="KW-1185">Reference proteome</keyword>
<accession>A0A2V4B320</accession>
<gene>
    <name evidence="2" type="ORF">BAY60_13655</name>
</gene>
<evidence type="ECO:0000313" key="3">
    <source>
        <dbReference type="Proteomes" id="UP000249915"/>
    </source>
</evidence>
<comment type="caution">
    <text evidence="2">The sequence shown here is derived from an EMBL/GenBank/DDBJ whole genome shotgun (WGS) entry which is preliminary data.</text>
</comment>
<proteinExistence type="predicted"/>
<reference evidence="2 3" key="1">
    <citation type="submission" date="2016-07" db="EMBL/GenBank/DDBJ databases">
        <title>Draft genome sequence of Prauserella muralis DSM 45305, isolated from a mould-covered wall in an indoor environment.</title>
        <authorList>
            <person name="Ruckert C."/>
            <person name="Albersmeier A."/>
            <person name="Jiang C.-L."/>
            <person name="Jiang Y."/>
            <person name="Kalinowski J."/>
            <person name="Schneider O."/>
            <person name="Winkler A."/>
            <person name="Zotchev S.B."/>
        </authorList>
    </citation>
    <scope>NUCLEOTIDE SEQUENCE [LARGE SCALE GENOMIC DNA]</scope>
    <source>
        <strain evidence="2 3">DSM 45305</strain>
    </source>
</reference>
<name>A0A2V4B320_9PSEU</name>
<evidence type="ECO:0000256" key="1">
    <source>
        <dbReference type="ARBA" id="ARBA00021948"/>
    </source>
</evidence>
<dbReference type="InterPro" id="IPR036702">
    <property type="entry name" value="ComB-like_sf"/>
</dbReference>
<dbReference type="EMBL" id="MASW01000002">
    <property type="protein sequence ID" value="PXY28382.1"/>
    <property type="molecule type" value="Genomic_DNA"/>
</dbReference>
<dbReference type="GO" id="GO:0000287">
    <property type="term" value="F:magnesium ion binding"/>
    <property type="evidence" value="ECO:0007669"/>
    <property type="project" value="InterPro"/>
</dbReference>
<protein>
    <recommendedName>
        <fullName evidence="1">Probable 2-phosphosulfolactate phosphatase</fullName>
    </recommendedName>
</protein>
<dbReference type="Pfam" id="PF04029">
    <property type="entry name" value="2-ph_phosp"/>
    <property type="match status" value="1"/>
</dbReference>
<dbReference type="SUPFAM" id="SSF142823">
    <property type="entry name" value="ComB-like"/>
    <property type="match status" value="1"/>
</dbReference>
<dbReference type="Proteomes" id="UP000249915">
    <property type="component" value="Unassembled WGS sequence"/>
</dbReference>